<name>A0A7Y2L7P7_9THEO</name>
<dbReference type="Pfam" id="PF10076">
    <property type="entry name" value="Phage_Mu_Gp48"/>
    <property type="match status" value="1"/>
</dbReference>
<evidence type="ECO:0000313" key="1">
    <source>
        <dbReference type="EMBL" id="NNG67353.1"/>
    </source>
</evidence>
<organism evidence="1 2">
    <name type="scientific">Caldanaerobacter subterraneus</name>
    <dbReference type="NCBI Taxonomy" id="911092"/>
    <lineage>
        <taxon>Bacteria</taxon>
        <taxon>Bacillati</taxon>
        <taxon>Bacillota</taxon>
        <taxon>Clostridia</taxon>
        <taxon>Thermoanaerobacterales</taxon>
        <taxon>Thermoanaerobacteraceae</taxon>
        <taxon>Caldanaerobacter</taxon>
    </lineage>
</organism>
<dbReference type="InterPro" id="IPR018755">
    <property type="entry name" value="Phage_Mu_Gp48"/>
</dbReference>
<proteinExistence type="predicted"/>
<dbReference type="RefSeq" id="WP_170271211.1">
    <property type="nucleotide sequence ID" value="NZ_JABEQB010000025.1"/>
</dbReference>
<accession>A0A7Y2L7P7</accession>
<comment type="caution">
    <text evidence="1">The sequence shown here is derived from an EMBL/GenBank/DDBJ whole genome shotgun (WGS) entry which is preliminary data.</text>
</comment>
<dbReference type="AlphaFoldDB" id="A0A7Y2L7P7"/>
<evidence type="ECO:0000313" key="2">
    <source>
        <dbReference type="Proteomes" id="UP000529861"/>
    </source>
</evidence>
<gene>
    <name evidence="1" type="ORF">HKI81_08985</name>
</gene>
<dbReference type="EMBL" id="JABEQB010000025">
    <property type="protein sequence ID" value="NNG67353.1"/>
    <property type="molecule type" value="Genomic_DNA"/>
</dbReference>
<dbReference type="Proteomes" id="UP000529861">
    <property type="component" value="Unassembled WGS sequence"/>
</dbReference>
<reference evidence="1 2" key="1">
    <citation type="submission" date="2020-04" db="EMBL/GenBank/DDBJ databases">
        <title>Draft genome sequence of Caldanaerobacter sunterraneus. strain 1523vc isolated from Griffin hot spring, Kamchatka, Russia.</title>
        <authorList>
            <person name="Toshchakov S.V."/>
            <person name="Podosokorskaya O.A."/>
            <person name="Kublanov I.V."/>
            <person name="Korzhenkov A."/>
            <person name="Patrushev M.V."/>
        </authorList>
    </citation>
    <scope>NUCLEOTIDE SEQUENCE [LARGE SCALE GENOMIC DNA]</scope>
    <source>
        <strain evidence="1 2">1523vc</strain>
    </source>
</reference>
<sequence length="176" mass="20494">MSDVTKYVPEFLLQSKIFQTLYNAENEELTSLENASEDLLNQCFVDSATWGLELWEQFLGLTVDKTKSDVFRRERIRAKLRSYGTVTKELIKSVASSFANGEVEVIEYPSEYKFVVKFVGVKGIPPNMSDLTKTIEEIKPAHLNYEYQYTYNVWSFLTSKVWNDLTPYTWDQVRVI</sequence>
<protein>
    <submittedName>
        <fullName evidence="1">YmfQ family protein</fullName>
    </submittedName>
</protein>